<evidence type="ECO:0000313" key="2">
    <source>
        <dbReference type="RefSeq" id="XP_010267593.1"/>
    </source>
</evidence>
<dbReference type="OMA" id="QCDEVSK"/>
<dbReference type="InterPro" id="IPR036890">
    <property type="entry name" value="HATPase_C_sf"/>
</dbReference>
<dbReference type="PANTHER" id="PTHR33566">
    <property type="entry name" value="EN/SPM-LIKE TRANSPOSON-RELATED"/>
    <property type="match status" value="1"/>
</dbReference>
<name>A0A1U8AJY7_NELNU</name>
<evidence type="ECO:0000313" key="1">
    <source>
        <dbReference type="Proteomes" id="UP000189703"/>
    </source>
</evidence>
<dbReference type="SUPFAM" id="SSF55874">
    <property type="entry name" value="ATPase domain of HSP90 chaperone/DNA topoisomerase II/histidine kinase"/>
    <property type="match status" value="1"/>
</dbReference>
<reference evidence="2" key="1">
    <citation type="submission" date="2025-08" db="UniProtKB">
        <authorList>
            <consortium name="RefSeq"/>
        </authorList>
    </citation>
    <scope>IDENTIFICATION</scope>
</reference>
<organism evidence="1 2">
    <name type="scientific">Nelumbo nucifera</name>
    <name type="common">Sacred lotus</name>
    <dbReference type="NCBI Taxonomy" id="4432"/>
    <lineage>
        <taxon>Eukaryota</taxon>
        <taxon>Viridiplantae</taxon>
        <taxon>Streptophyta</taxon>
        <taxon>Embryophyta</taxon>
        <taxon>Tracheophyta</taxon>
        <taxon>Spermatophyta</taxon>
        <taxon>Magnoliopsida</taxon>
        <taxon>Proteales</taxon>
        <taxon>Nelumbonaceae</taxon>
        <taxon>Nelumbo</taxon>
    </lineage>
</organism>
<dbReference type="eggNOG" id="ENOG502QQS5">
    <property type="taxonomic scope" value="Eukaryota"/>
</dbReference>
<dbReference type="PANTHER" id="PTHR33566:SF1">
    <property type="entry name" value="EN_SPM-LIKE TRANSPOSON-RELATED"/>
    <property type="match status" value="1"/>
</dbReference>
<dbReference type="STRING" id="4432.A0A1U8AJY7"/>
<protein>
    <submittedName>
        <fullName evidence="2">Uncharacterized protein LOC104604778 isoform X1</fullName>
    </submittedName>
</protein>
<dbReference type="FunCoup" id="A0A1U8AJY7">
    <property type="interactions" value="108"/>
</dbReference>
<keyword evidence="1" id="KW-1185">Reference proteome</keyword>
<sequence length="1586" mass="179344">MERKTPSKRSIIECLDDSDEKVYKFRILLPNGTTTELTLREPGEMIYVHEFIDAVKHEYFRNTKTTETSKPRRKILWKSKSIYLEDVFENKFRKQIYFKNFKPFKCHILKFHDGAEDIADRFENMWDLTPDTDLLMELPEEYTFETALADLIDNSLQAIWSNSPDERRLIRVTIDKRGIAIFDTGPGMDGSDENSIVKWGKMGASLHRSSRGQAIGGKPPYLTPFFGMFGYGGPIASMHLGRCALVSSKTKESKKVYTLHLERDALLSSSGSEQTWRTDGGLRDPFDDELSQSPHGSFTKVEIFEPKIRSLDVFQLQCKLKDIYFPYIQYDEVSTGKTKMPMQFQVNDVDLTEVEGGEVATTNLHSCNGPEFVIQLHFSMNQFTSAKKSPGSRLCQEANARLKCVYFPIIEGKESFDRILEELDASGCRIMENFDNFCRVSIRRLGRLLPDARWGILPFMEPRQKKGYRAQLLKRCCLRVKCFVETDSGFSPTPSKTDLAHHHPYTTALKNFGQKYPEKEDETFIEISRGGKLLSLSQLEKEYHDWVMQMHDRYDKEDCGDDEATYVLNPCNKKGLAISSDVLRVHKAIWRKGTIWRSGQKVKILKGAVGCHKNNIYATLEYILIEESEGDVGGEARLICRPLGVPDERGCLLLKNAENSTLDIRGSLSFPISVIDSGKFQAIDIDEWNLQLEKQRQKAPAVIDVLNVEQCQQLEIDGALPFNASVHAGHAVPPQITAVIRPESFISSSTPKALDQKHIFRGDLEMCMEIKFSKDNTKCGGDHIYAERVKPSSCKGFHGLYIFSLGCKFPELFQRAGVYMFSFSAVCTDSSIKVYEKSLLVKPSSEVGNWGLISDVQKLSYCVRVGSCLPPVSVACYDIYNNRMPFPCIPELMVKLEMKRDMIVHVNKMIVGLSSDKMTMDVKNILIKTRDLDWIRPNYKATLVISSQDELLSVAIPCQVTPGPLSHVKDWSPNLKKNLLPGDVLEKLLLEMLDDYGNHLQEGDEILLNVDGLSVQYNKGSVYKVDDRGYLNLSGLLKVTGSYGKTVSLSVFLNEKMLFKKEFQVEKRELRIASKVPDYCAAGGQLENIMFEVVDSEGVVDQTIHDDVKCGQSHTLTIKSESSGIDDTVRYTFQHGRCTIPFIIVPHEQGIFRLLAAHSHHPELHQNIEVHVTKTPKPEHDDVAQSQYSDEKTLFPRDSSPYDMHMVSIVETIINQEKDLEGNVCNIGSRVGDHERKLKMLNEKKESTEQDIYNLEALMAPQLLSQLDNVLNEKEIIVKRIERKVGTAAAVLCNFSKAVQLQEPQDYFKQDMVGVVALLGTVDSNDLSRIFAEYLGEENMLAVVCKSYAAASSLEKYEKNGKIDPEHALHATAAALGKSINGRFLVICLEDIRPYSGKFVANDPQRKLALSEPLLPSGNIAPGFLGYAVNMINLDIHHLKTRTAKGHGLRETLFYLLFGELHVYDTRDHMIHARAYAKHGAVSLDGGIMKGSGVISLGYCEPEVCFPVITEVQTCFPPHTMEILKQIEDKRLALEVTRDEIVKESMAHAEALKKFGKKSRKYREFMEEMGPFIGYYLEYNLNKDGN</sequence>
<gene>
    <name evidence="2" type="primary">LOC104604778</name>
</gene>
<dbReference type="KEGG" id="nnu:104604778"/>
<dbReference type="Gene3D" id="3.30.565.10">
    <property type="entry name" value="Histidine kinase-like ATPase, C-terminal domain"/>
    <property type="match status" value="1"/>
</dbReference>
<dbReference type="RefSeq" id="XP_010267593.1">
    <property type="nucleotide sequence ID" value="XM_010269291.2"/>
</dbReference>
<dbReference type="Pfam" id="PF13589">
    <property type="entry name" value="HATPase_c_3"/>
    <property type="match status" value="1"/>
</dbReference>
<proteinExistence type="predicted"/>
<dbReference type="GeneID" id="104604778"/>
<accession>A0A1U8AJY7</accession>
<dbReference type="Proteomes" id="UP000189703">
    <property type="component" value="Unplaced"/>
</dbReference>
<dbReference type="OrthoDB" id="10036779at2759"/>